<dbReference type="SUPFAM" id="SSF49468">
    <property type="entry name" value="VHL"/>
    <property type="match status" value="1"/>
</dbReference>
<evidence type="ECO:0000259" key="3">
    <source>
        <dbReference type="Pfam" id="PF01847"/>
    </source>
</evidence>
<protein>
    <recommendedName>
        <fullName evidence="3">von Hippel-Lindau disease tumour suppressor beta domain-containing protein</fullName>
    </recommendedName>
</protein>
<keyword evidence="5" id="KW-1185">Reference proteome</keyword>
<gene>
    <name evidence="4" type="ORF">WJX72_008105</name>
</gene>
<sequence length="237" mass="26411">MLALIKRLLCLGCLPREYYSLVTEAGAGSGGVYFDVEGNLIKSRSSDHPTHVLFRNELRQPVRIIWLDPDGKEVAYSIIQPKAYYRMNTFCTHPWTFRACTGPEDGSTEIPNSVVVKHQQVIYPRADHTYEKPMYVVLRAPEAAAWTPAAHLTTFPRAFHRQAKTVLLCHQHLRSGQKCQAPPLPKDTPQEGPGMLSTLPADDHEPGPSLLGTLPLDLIQGRVIPVMQSGLELHGMQ</sequence>
<dbReference type="InterPro" id="IPR037140">
    <property type="entry name" value="VHL_beta_dom_sf"/>
</dbReference>
<proteinExistence type="inferred from homology"/>
<organism evidence="4 5">
    <name type="scientific">[Myrmecia] bisecta</name>
    <dbReference type="NCBI Taxonomy" id="41462"/>
    <lineage>
        <taxon>Eukaryota</taxon>
        <taxon>Viridiplantae</taxon>
        <taxon>Chlorophyta</taxon>
        <taxon>core chlorophytes</taxon>
        <taxon>Trebouxiophyceae</taxon>
        <taxon>Trebouxiales</taxon>
        <taxon>Trebouxiaceae</taxon>
        <taxon>Myrmecia</taxon>
    </lineage>
</organism>
<dbReference type="AlphaFoldDB" id="A0AAW1QSS2"/>
<evidence type="ECO:0000256" key="2">
    <source>
        <dbReference type="SAM" id="MobiDB-lite"/>
    </source>
</evidence>
<dbReference type="InterPro" id="IPR036208">
    <property type="entry name" value="VHL_sf"/>
</dbReference>
<dbReference type="Gene3D" id="2.60.40.780">
    <property type="entry name" value="von Hippel-Lindau disease tumour suppressor, beta domain"/>
    <property type="match status" value="1"/>
</dbReference>
<evidence type="ECO:0000313" key="5">
    <source>
        <dbReference type="Proteomes" id="UP001489004"/>
    </source>
</evidence>
<feature type="region of interest" description="Disordered" evidence="2">
    <location>
        <begin position="177"/>
        <end position="205"/>
    </location>
</feature>
<dbReference type="InterPro" id="IPR024053">
    <property type="entry name" value="VHL_beta_dom"/>
</dbReference>
<dbReference type="EMBL" id="JALJOR010000002">
    <property type="protein sequence ID" value="KAK9824147.1"/>
    <property type="molecule type" value="Genomic_DNA"/>
</dbReference>
<comment type="caution">
    <text evidence="4">The sequence shown here is derived from an EMBL/GenBank/DDBJ whole genome shotgun (WGS) entry which is preliminary data.</text>
</comment>
<name>A0AAW1QSS2_9CHLO</name>
<evidence type="ECO:0000256" key="1">
    <source>
        <dbReference type="ARBA" id="ARBA00010057"/>
    </source>
</evidence>
<dbReference type="InterPro" id="IPR022772">
    <property type="entry name" value="VHL_tumour_suppress_b/a_dom"/>
</dbReference>
<comment type="similarity">
    <text evidence="1">Belongs to the VHL family.</text>
</comment>
<dbReference type="Proteomes" id="UP001489004">
    <property type="component" value="Unassembled WGS sequence"/>
</dbReference>
<accession>A0AAW1QSS2</accession>
<reference evidence="4 5" key="1">
    <citation type="journal article" date="2024" name="Nat. Commun.">
        <title>Phylogenomics reveals the evolutionary origins of lichenization in chlorophyte algae.</title>
        <authorList>
            <person name="Puginier C."/>
            <person name="Libourel C."/>
            <person name="Otte J."/>
            <person name="Skaloud P."/>
            <person name="Haon M."/>
            <person name="Grisel S."/>
            <person name="Petersen M."/>
            <person name="Berrin J.G."/>
            <person name="Delaux P.M."/>
            <person name="Dal Grande F."/>
            <person name="Keller J."/>
        </authorList>
    </citation>
    <scope>NUCLEOTIDE SEQUENCE [LARGE SCALE GENOMIC DNA]</scope>
    <source>
        <strain evidence="4 5">SAG 2043</strain>
    </source>
</reference>
<dbReference type="Pfam" id="PF01847">
    <property type="entry name" value="VHL"/>
    <property type="match status" value="1"/>
</dbReference>
<evidence type="ECO:0000313" key="4">
    <source>
        <dbReference type="EMBL" id="KAK9824147.1"/>
    </source>
</evidence>
<feature type="domain" description="von Hippel-Lindau disease tumour suppressor beta" evidence="3">
    <location>
        <begin position="41"/>
        <end position="101"/>
    </location>
</feature>
<dbReference type="CDD" id="cd05468">
    <property type="entry name" value="pVHL"/>
    <property type="match status" value="1"/>
</dbReference>